<keyword evidence="1" id="KW-0472">Membrane</keyword>
<keyword evidence="1" id="KW-1133">Transmembrane helix</keyword>
<reference evidence="2 3" key="1">
    <citation type="submission" date="2013-10" db="EMBL/GenBank/DDBJ databases">
        <title>Whole Genome Shotgun Sequence of Photorhabdus temperata J3.</title>
        <authorList>
            <person name="Park G.-S."/>
            <person name="Hong S.-J."/>
            <person name="Shin J.-H."/>
        </authorList>
    </citation>
    <scope>NUCLEOTIDE SEQUENCE [LARGE SCALE GENOMIC DNA]</scope>
    <source>
        <strain evidence="2 3">J3</strain>
    </source>
</reference>
<comment type="caution">
    <text evidence="2">The sequence shown here is derived from an EMBL/GenBank/DDBJ whole genome shotgun (WGS) entry which is preliminary data.</text>
</comment>
<dbReference type="AlphaFoldDB" id="U7R333"/>
<dbReference type="PATRIC" id="fig|1389415.4.peg.1074"/>
<keyword evidence="3" id="KW-1185">Reference proteome</keyword>
<evidence type="ECO:0000313" key="2">
    <source>
        <dbReference type="EMBL" id="ERT14080.1"/>
    </source>
</evidence>
<protein>
    <submittedName>
        <fullName evidence="2">Uncharacterized protein</fullName>
    </submittedName>
</protein>
<evidence type="ECO:0000256" key="1">
    <source>
        <dbReference type="SAM" id="Phobius"/>
    </source>
</evidence>
<name>U7R333_PHOTE</name>
<feature type="transmembrane region" description="Helical" evidence="1">
    <location>
        <begin position="85"/>
        <end position="106"/>
    </location>
</feature>
<dbReference type="Proteomes" id="UP000017133">
    <property type="component" value="Unassembled WGS sequence"/>
</dbReference>
<gene>
    <name evidence="2" type="ORF">O185_05435</name>
</gene>
<proteinExistence type="predicted"/>
<accession>U7R333</accession>
<feature type="transmembrane region" description="Helical" evidence="1">
    <location>
        <begin position="34"/>
        <end position="51"/>
    </location>
</feature>
<dbReference type="RefSeq" id="WP_023044008.1">
    <property type="nucleotide sequence ID" value="NZ_AXDT01000042.1"/>
</dbReference>
<feature type="transmembrane region" description="Helical" evidence="1">
    <location>
        <begin position="7"/>
        <end position="28"/>
    </location>
</feature>
<evidence type="ECO:0000313" key="3">
    <source>
        <dbReference type="Proteomes" id="UP000017133"/>
    </source>
</evidence>
<sequence>MKTKTLVIVLTVAFFVGFLSIFFLTMLVDLNKSATPWILITLLLFPSNYCIQARLKIAESNENTTLTRSELRRLDPIIDMKKSRLTMLIIFYMISAIVIILGLLLINQASDYFNYLISFCCGLVFSSLSSFIYIKSIMDEIQRFKSILLHRTEEEKKTNELLESLKKD</sequence>
<organism evidence="2 3">
    <name type="scientific">Photorhabdus temperata J3</name>
    <dbReference type="NCBI Taxonomy" id="1389415"/>
    <lineage>
        <taxon>Bacteria</taxon>
        <taxon>Pseudomonadati</taxon>
        <taxon>Pseudomonadota</taxon>
        <taxon>Gammaproteobacteria</taxon>
        <taxon>Enterobacterales</taxon>
        <taxon>Morganellaceae</taxon>
        <taxon>Photorhabdus</taxon>
    </lineage>
</organism>
<dbReference type="EMBL" id="AXDT01000042">
    <property type="protein sequence ID" value="ERT14080.1"/>
    <property type="molecule type" value="Genomic_DNA"/>
</dbReference>
<keyword evidence="1" id="KW-0812">Transmembrane</keyword>
<feature type="transmembrane region" description="Helical" evidence="1">
    <location>
        <begin position="112"/>
        <end position="134"/>
    </location>
</feature>